<dbReference type="PANTHER" id="PTHR43132">
    <property type="entry name" value="ARSENICAL RESISTANCE OPERON REPRESSOR ARSR-RELATED"/>
    <property type="match status" value="1"/>
</dbReference>
<dbReference type="SUPFAM" id="SSF46785">
    <property type="entry name" value="Winged helix' DNA-binding domain"/>
    <property type="match status" value="1"/>
</dbReference>
<protein>
    <recommendedName>
        <fullName evidence="4">HTH arsR-type domain-containing protein</fullName>
    </recommendedName>
</protein>
<dbReference type="InterPro" id="IPR001845">
    <property type="entry name" value="HTH_ArsR_DNA-bd_dom"/>
</dbReference>
<name>A0A0F9SN58_9ZZZZ</name>
<accession>A0A0F9SN58</accession>
<dbReference type="CDD" id="cd00090">
    <property type="entry name" value="HTH_ARSR"/>
    <property type="match status" value="1"/>
</dbReference>
<keyword evidence="3" id="KW-0804">Transcription</keyword>
<dbReference type="PROSITE" id="PS50987">
    <property type="entry name" value="HTH_ARSR_2"/>
    <property type="match status" value="1"/>
</dbReference>
<dbReference type="Gene3D" id="1.10.10.10">
    <property type="entry name" value="Winged helix-like DNA-binding domain superfamily/Winged helix DNA-binding domain"/>
    <property type="match status" value="1"/>
</dbReference>
<dbReference type="InterPro" id="IPR036388">
    <property type="entry name" value="WH-like_DNA-bd_sf"/>
</dbReference>
<dbReference type="EMBL" id="LAZR01002383">
    <property type="protein sequence ID" value="KKN30758.1"/>
    <property type="molecule type" value="Genomic_DNA"/>
</dbReference>
<dbReference type="InterPro" id="IPR051011">
    <property type="entry name" value="Metal_resp_trans_reg"/>
</dbReference>
<dbReference type="Pfam" id="PF01022">
    <property type="entry name" value="HTH_5"/>
    <property type="match status" value="1"/>
</dbReference>
<keyword evidence="2" id="KW-0238">DNA-binding</keyword>
<organism evidence="5">
    <name type="scientific">marine sediment metagenome</name>
    <dbReference type="NCBI Taxonomy" id="412755"/>
    <lineage>
        <taxon>unclassified sequences</taxon>
        <taxon>metagenomes</taxon>
        <taxon>ecological metagenomes</taxon>
    </lineage>
</organism>
<evidence type="ECO:0000256" key="2">
    <source>
        <dbReference type="ARBA" id="ARBA00023125"/>
    </source>
</evidence>
<evidence type="ECO:0000256" key="1">
    <source>
        <dbReference type="ARBA" id="ARBA00023015"/>
    </source>
</evidence>
<evidence type="ECO:0000256" key="3">
    <source>
        <dbReference type="ARBA" id="ARBA00023163"/>
    </source>
</evidence>
<keyword evidence="1" id="KW-0805">Transcription regulation</keyword>
<gene>
    <name evidence="5" type="ORF">LCGC14_0830860</name>
</gene>
<sequence length="109" mass="12564">MNKRIYELHADVCKTLANAKRLEILNALRDKDMTVNELAERVGALKANISQHLAVMRQKGILASRRDGINIYYRIANPKVIQACDIMREVLFEQLKENEKLMKGIQNLK</sequence>
<dbReference type="GO" id="GO:0003677">
    <property type="term" value="F:DNA binding"/>
    <property type="evidence" value="ECO:0007669"/>
    <property type="project" value="UniProtKB-KW"/>
</dbReference>
<dbReference type="PANTHER" id="PTHR43132:SF2">
    <property type="entry name" value="ARSENICAL RESISTANCE OPERON REPRESSOR ARSR-RELATED"/>
    <property type="match status" value="1"/>
</dbReference>
<dbReference type="InterPro" id="IPR036390">
    <property type="entry name" value="WH_DNA-bd_sf"/>
</dbReference>
<dbReference type="GO" id="GO:0003700">
    <property type="term" value="F:DNA-binding transcription factor activity"/>
    <property type="evidence" value="ECO:0007669"/>
    <property type="project" value="InterPro"/>
</dbReference>
<comment type="caution">
    <text evidence="5">The sequence shown here is derived from an EMBL/GenBank/DDBJ whole genome shotgun (WGS) entry which is preliminary data.</text>
</comment>
<evidence type="ECO:0000259" key="4">
    <source>
        <dbReference type="PROSITE" id="PS50987"/>
    </source>
</evidence>
<dbReference type="NCBIfam" id="NF033788">
    <property type="entry name" value="HTH_metalloreg"/>
    <property type="match status" value="1"/>
</dbReference>
<dbReference type="PRINTS" id="PR00778">
    <property type="entry name" value="HTHARSR"/>
</dbReference>
<dbReference type="SMART" id="SM00418">
    <property type="entry name" value="HTH_ARSR"/>
    <property type="match status" value="1"/>
</dbReference>
<feature type="domain" description="HTH arsR-type" evidence="4">
    <location>
        <begin position="1"/>
        <end position="95"/>
    </location>
</feature>
<reference evidence="5" key="1">
    <citation type="journal article" date="2015" name="Nature">
        <title>Complex archaea that bridge the gap between prokaryotes and eukaryotes.</title>
        <authorList>
            <person name="Spang A."/>
            <person name="Saw J.H."/>
            <person name="Jorgensen S.L."/>
            <person name="Zaremba-Niedzwiedzka K."/>
            <person name="Martijn J."/>
            <person name="Lind A.E."/>
            <person name="van Eijk R."/>
            <person name="Schleper C."/>
            <person name="Guy L."/>
            <person name="Ettema T.J."/>
        </authorList>
    </citation>
    <scope>NUCLEOTIDE SEQUENCE</scope>
</reference>
<dbReference type="AlphaFoldDB" id="A0A0F9SN58"/>
<dbReference type="InterPro" id="IPR011991">
    <property type="entry name" value="ArsR-like_HTH"/>
</dbReference>
<evidence type="ECO:0000313" key="5">
    <source>
        <dbReference type="EMBL" id="KKN30758.1"/>
    </source>
</evidence>
<proteinExistence type="predicted"/>